<dbReference type="EMBL" id="MK285057">
    <property type="protein sequence ID" value="QDB00980.1"/>
    <property type="molecule type" value="Genomic_DNA"/>
</dbReference>
<reference evidence="2" key="1">
    <citation type="journal article" date="2019" name="Pathogens">
        <title>In silico Identification of Novel Toxin Homologs and Associated Mobile Genetic Elements in Clostridium perfringens.</title>
        <authorList>
            <person name="Lacey J.A."/>
            <person name="Johanesen P.A."/>
            <person name="Lyras D."/>
            <person name="Moore R.J."/>
        </authorList>
    </citation>
    <scope>NUCLEOTIDE SEQUENCE</scope>
    <source>
        <strain evidence="2">T84</strain>
        <plasmid evidence="2">pCPT84-1</plasmid>
    </source>
</reference>
<keyword evidence="1" id="KW-0472">Membrane</keyword>
<proteinExistence type="predicted"/>
<dbReference type="AlphaFoldDB" id="A0A4Y5T4M7"/>
<geneLocation type="plasmid" evidence="2">
    <name>pCPT84-1</name>
</geneLocation>
<evidence type="ECO:0000256" key="1">
    <source>
        <dbReference type="SAM" id="Phobius"/>
    </source>
</evidence>
<organism evidence="2">
    <name type="scientific">Clostridium perfringens</name>
    <dbReference type="NCBI Taxonomy" id="1502"/>
    <lineage>
        <taxon>Bacteria</taxon>
        <taxon>Bacillati</taxon>
        <taxon>Bacillota</taxon>
        <taxon>Clostridia</taxon>
        <taxon>Eubacteriales</taxon>
        <taxon>Clostridiaceae</taxon>
        <taxon>Clostridium</taxon>
    </lineage>
</organism>
<keyword evidence="1" id="KW-1133">Transmembrane helix</keyword>
<feature type="transmembrane region" description="Helical" evidence="1">
    <location>
        <begin position="22"/>
        <end position="40"/>
    </location>
</feature>
<sequence length="48" mass="5663">MFESIGTDAILYLVENEPVKSFKIMIFLSTILLLIVILKIRKYFKNKK</sequence>
<evidence type="ECO:0000313" key="2">
    <source>
        <dbReference type="EMBL" id="QDB00980.1"/>
    </source>
</evidence>
<dbReference type="RefSeq" id="WP_283698577.1">
    <property type="nucleotide sequence ID" value="NZ_CATNXL010000006.1"/>
</dbReference>
<protein>
    <submittedName>
        <fullName evidence="2">Uncharacterized protein</fullName>
    </submittedName>
</protein>
<name>A0A4Y5T4M7_CLOPF</name>
<keyword evidence="2" id="KW-0614">Plasmid</keyword>
<accession>A0A4Y5T4M7</accession>
<keyword evidence="1" id="KW-0812">Transmembrane</keyword>